<evidence type="ECO:0000313" key="1">
    <source>
        <dbReference type="EMBL" id="KAL3669504.1"/>
    </source>
</evidence>
<gene>
    <name evidence="1" type="ORF">V7S43_005898</name>
</gene>
<dbReference type="Proteomes" id="UP001632037">
    <property type="component" value="Unassembled WGS sequence"/>
</dbReference>
<organism evidence="1 2">
    <name type="scientific">Phytophthora oleae</name>
    <dbReference type="NCBI Taxonomy" id="2107226"/>
    <lineage>
        <taxon>Eukaryota</taxon>
        <taxon>Sar</taxon>
        <taxon>Stramenopiles</taxon>
        <taxon>Oomycota</taxon>
        <taxon>Peronosporomycetes</taxon>
        <taxon>Peronosporales</taxon>
        <taxon>Peronosporaceae</taxon>
        <taxon>Phytophthora</taxon>
    </lineage>
</organism>
<protein>
    <submittedName>
        <fullName evidence="1">Uncharacterized protein</fullName>
    </submittedName>
</protein>
<accession>A0ABD3FV74</accession>
<proteinExistence type="predicted"/>
<keyword evidence="2" id="KW-1185">Reference proteome</keyword>
<sequence>MASSTKFTGDEVSAERVGRYMNAKQGTLRDVNAVTDINLVCLSLYEVEFLDIEIAKQYDLNVGTTVLPVKKVSGGQRKIPGAVYVDAPNSRTFTKPNLMKRLIDQSHYAYGWKTEQRGSGVVFKWKIVYSDGDVEHYECEELVDLLLMSRRAGLDITDSGTD</sequence>
<comment type="caution">
    <text evidence="1">The sequence shown here is derived from an EMBL/GenBank/DDBJ whole genome shotgun (WGS) entry which is preliminary data.</text>
</comment>
<dbReference type="AlphaFoldDB" id="A0ABD3FV74"/>
<name>A0ABD3FV74_9STRA</name>
<evidence type="ECO:0000313" key="2">
    <source>
        <dbReference type="Proteomes" id="UP001632037"/>
    </source>
</evidence>
<dbReference type="EMBL" id="JBIMZQ010000009">
    <property type="protein sequence ID" value="KAL3669504.1"/>
    <property type="molecule type" value="Genomic_DNA"/>
</dbReference>
<reference evidence="1 2" key="1">
    <citation type="submission" date="2024-09" db="EMBL/GenBank/DDBJ databases">
        <title>Genome sequencing and assembly of Phytophthora oleae, isolate VK10A, causative agent of rot of olive drupes.</title>
        <authorList>
            <person name="Conti Taguali S."/>
            <person name="Riolo M."/>
            <person name="La Spada F."/>
            <person name="Cacciola S.O."/>
            <person name="Dionisio G."/>
        </authorList>
    </citation>
    <scope>NUCLEOTIDE SEQUENCE [LARGE SCALE GENOMIC DNA]</scope>
    <source>
        <strain evidence="1 2">VK10A</strain>
    </source>
</reference>